<dbReference type="InterPro" id="IPR005026">
    <property type="entry name" value="SAPAP"/>
</dbReference>
<feature type="compositionally biased region" description="Low complexity" evidence="2">
    <location>
        <begin position="741"/>
        <end position="752"/>
    </location>
</feature>
<feature type="compositionally biased region" description="Gly residues" evidence="2">
    <location>
        <begin position="351"/>
        <end position="379"/>
    </location>
</feature>
<organism evidence="3 4">
    <name type="scientific">Alosa alosa</name>
    <name type="common">allis shad</name>
    <dbReference type="NCBI Taxonomy" id="278164"/>
    <lineage>
        <taxon>Eukaryota</taxon>
        <taxon>Metazoa</taxon>
        <taxon>Chordata</taxon>
        <taxon>Craniata</taxon>
        <taxon>Vertebrata</taxon>
        <taxon>Euteleostomi</taxon>
        <taxon>Actinopterygii</taxon>
        <taxon>Neopterygii</taxon>
        <taxon>Teleostei</taxon>
        <taxon>Clupei</taxon>
        <taxon>Clupeiformes</taxon>
        <taxon>Clupeoidei</taxon>
        <taxon>Clupeidae</taxon>
        <taxon>Alosa</taxon>
    </lineage>
</organism>
<dbReference type="Proteomes" id="UP000823561">
    <property type="component" value="Chromosome 10"/>
</dbReference>
<feature type="compositionally biased region" description="Low complexity" evidence="2">
    <location>
        <begin position="1043"/>
        <end position="1058"/>
    </location>
</feature>
<dbReference type="GO" id="GO:0023052">
    <property type="term" value="P:signaling"/>
    <property type="evidence" value="ECO:0007669"/>
    <property type="project" value="InterPro"/>
</dbReference>
<evidence type="ECO:0000313" key="3">
    <source>
        <dbReference type="EMBL" id="KAG5275129.1"/>
    </source>
</evidence>
<comment type="similarity">
    <text evidence="1">Belongs to the SAPAP family.</text>
</comment>
<feature type="compositionally biased region" description="Low complexity" evidence="2">
    <location>
        <begin position="866"/>
        <end position="889"/>
    </location>
</feature>
<evidence type="ECO:0000313" key="4">
    <source>
        <dbReference type="Proteomes" id="UP000823561"/>
    </source>
</evidence>
<dbReference type="PANTHER" id="PTHR12353:SF19">
    <property type="entry name" value="DISKS LARGE-ASSOCIATED PROTEIN 4"/>
    <property type="match status" value="1"/>
</dbReference>
<dbReference type="GO" id="GO:0098978">
    <property type="term" value="C:glutamatergic synapse"/>
    <property type="evidence" value="ECO:0007669"/>
    <property type="project" value="TreeGrafter"/>
</dbReference>
<feature type="compositionally biased region" description="Basic and acidic residues" evidence="2">
    <location>
        <begin position="1059"/>
        <end position="1078"/>
    </location>
</feature>
<dbReference type="AlphaFoldDB" id="A0AAV6GJX3"/>
<evidence type="ECO:0000256" key="1">
    <source>
        <dbReference type="ARBA" id="ARBA00008839"/>
    </source>
</evidence>
<accession>A0AAV6GJX3</accession>
<feature type="region of interest" description="Disordered" evidence="2">
    <location>
        <begin position="599"/>
        <end position="622"/>
    </location>
</feature>
<feature type="compositionally biased region" description="Polar residues" evidence="2">
    <location>
        <begin position="1089"/>
        <end position="1098"/>
    </location>
</feature>
<keyword evidence="4" id="KW-1185">Reference proteome</keyword>
<sequence>MKGYGPQQRPRHLSDSCDPSSGLPPGEQQLYQQAGTATLPRSPYLLSPVAMEHYGTLDPHQFSPSPIPVGGGGGLPPDCMLPLSNQLSSSSTFPRIHYNSHYEQGDFSPTSMPGGDSIGGISTGTMGTSVSMGMGMGMGLGVGRTAMITSGSATISGGGKNRLPPTLLDQFEKGQRDGFSTLQFHRTSAVAAAAKQQRTDSPGRIRYLVHSVQKLFAKSQSLESSGMKGSVNGRSANSSGGGGSSSGEDAKHRRSKSKDRGTKSEGGTKRRPRSNMSGYWSSDDLDEVSNYRNPMAMMTLGRQGAGLVPGQDSQGNAKYFMHGYNTISEHSLKPSKSNNDLKYQGLPALPGPGGGGGGGGGGGDGSIGSRGGGGGLVAGGDFGRGGPWATLTLGQTRQMCQKGSATLDRSMLKSKSCHQDLACQYLQVRGWPCIRLSTAGCSPRHPPTCYSNAQVEERHTLAPFVPLEINGQADQIASPGRLLDFSMLQGDLEALWSPLQSVTSLHQLGSCLPSLREISGNRSLDNLDCIGGSTPFPRWDDDDFSQGCNTLGRSSCMSQVRDMELSQRYEEPPDLPMPTCFRSRSHSYLRAIQAGCSQDDDTASVDSDSPPPTATTVRTYSTSTDNVERTFLGFVSTCITTCKKVAPPPVPPRTTSKPFISVTVQSSTESAQDGYLDGHLERKSEANSQSGHSNSSDSLDSTRASSLAKGPRPQQLPLTAPRDPPAAIPTATVISPPEARTSVATSVATSTAVPQAQNEWVKGGLTADEPHVEPVPRRKLSSIGIQVDCIQEVQRVETPPLARFQSIGVQVEDGWQLSRSSSMASKQETDTESQDSAPTPAPAPKPGEKRPWSTAAASGPARQLLTSRSATRSSSSSFSESLDPALDPSSLPPPEPWLESGSGNGSVGPDQGSGGPPACRRDGHWFLKLLQAETGRMEGWCQQMDQETKEHQLSEEVLGKVRSAVGSAQLLMSKKFQQFRGLCEQNLNVNANPRPTAQDLAGFWDLLQLSIEDISLKFDELYHLKANDWKVDRDSPEKQENQKPVPAVPKKPGKSKPALGREKSSDSAADKQRQEARKRLMAAKRAASVKQNSATESADSIEIYVPEAQTRL</sequence>
<dbReference type="EMBL" id="JADWDJ010000010">
    <property type="protein sequence ID" value="KAG5275129.1"/>
    <property type="molecule type" value="Genomic_DNA"/>
</dbReference>
<comment type="caution">
    <text evidence="3">The sequence shown here is derived from an EMBL/GenBank/DDBJ whole genome shotgun (WGS) entry which is preliminary data.</text>
</comment>
<evidence type="ECO:0000256" key="2">
    <source>
        <dbReference type="SAM" id="MobiDB-lite"/>
    </source>
</evidence>
<feature type="region of interest" description="Disordered" evidence="2">
    <location>
        <begin position="220"/>
        <end position="285"/>
    </location>
</feature>
<feature type="compositionally biased region" description="Low complexity" evidence="2">
    <location>
        <begin position="229"/>
        <end position="238"/>
    </location>
</feature>
<name>A0AAV6GJX3_9TELE</name>
<feature type="region of interest" description="Disordered" evidence="2">
    <location>
        <begin position="818"/>
        <end position="920"/>
    </location>
</feature>
<feature type="compositionally biased region" description="Gly residues" evidence="2">
    <location>
        <begin position="902"/>
        <end position="915"/>
    </location>
</feature>
<evidence type="ECO:0008006" key="5">
    <source>
        <dbReference type="Google" id="ProtNLM"/>
    </source>
</evidence>
<feature type="compositionally biased region" description="Basic and acidic residues" evidence="2">
    <location>
        <begin position="258"/>
        <end position="268"/>
    </location>
</feature>
<dbReference type="GO" id="GO:0099572">
    <property type="term" value="C:postsynaptic specialization"/>
    <property type="evidence" value="ECO:0007669"/>
    <property type="project" value="TreeGrafter"/>
</dbReference>
<dbReference type="GO" id="GO:0060090">
    <property type="term" value="F:molecular adaptor activity"/>
    <property type="evidence" value="ECO:0007669"/>
    <property type="project" value="TreeGrafter"/>
</dbReference>
<gene>
    <name evidence="3" type="ORF">AALO_G00143880</name>
</gene>
<protein>
    <recommendedName>
        <fullName evidence="5">Disks large-associated protein 4</fullName>
    </recommendedName>
</protein>
<reference evidence="3" key="1">
    <citation type="submission" date="2020-10" db="EMBL/GenBank/DDBJ databases">
        <title>Chromosome-scale genome assembly of the Allis shad, Alosa alosa.</title>
        <authorList>
            <person name="Margot Z."/>
            <person name="Christophe K."/>
            <person name="Cabau C."/>
            <person name="Louis A."/>
            <person name="Berthelot C."/>
            <person name="Parey E."/>
            <person name="Roest Crollius H."/>
            <person name="Montfort J."/>
            <person name="Robinson-Rechavi M."/>
            <person name="Bucao C."/>
            <person name="Bouchez O."/>
            <person name="Gislard M."/>
            <person name="Lluch J."/>
            <person name="Milhes M."/>
            <person name="Lampietro C."/>
            <person name="Lopez Roques C."/>
            <person name="Donnadieu C."/>
            <person name="Braasch I."/>
            <person name="Desvignes T."/>
            <person name="Postlethwait J."/>
            <person name="Bobe J."/>
            <person name="Guiguen Y."/>
        </authorList>
    </citation>
    <scope>NUCLEOTIDE SEQUENCE</scope>
    <source>
        <strain evidence="3">M-15738</strain>
        <tissue evidence="3">Blood</tissue>
    </source>
</reference>
<feature type="region of interest" description="Disordered" evidence="2">
    <location>
        <begin position="1"/>
        <end position="31"/>
    </location>
</feature>
<feature type="region of interest" description="Disordered" evidence="2">
    <location>
        <begin position="683"/>
        <end position="752"/>
    </location>
</feature>
<proteinExistence type="inferred from homology"/>
<feature type="region of interest" description="Disordered" evidence="2">
    <location>
        <begin position="1033"/>
        <end position="1112"/>
    </location>
</feature>
<feature type="compositionally biased region" description="Low complexity" evidence="2">
    <location>
        <begin position="686"/>
        <end position="706"/>
    </location>
</feature>
<dbReference type="PANTHER" id="PTHR12353">
    <property type="entry name" value="DISKS LARGE-ASSOCIATED PROTEIN DAP SAP90/PSD-95-ASSOCIATED PROTEIN"/>
    <property type="match status" value="1"/>
</dbReference>
<feature type="region of interest" description="Disordered" evidence="2">
    <location>
        <begin position="346"/>
        <end position="379"/>
    </location>
</feature>
<dbReference type="Pfam" id="PF03359">
    <property type="entry name" value="GKAP"/>
    <property type="match status" value="1"/>
</dbReference>